<protein>
    <submittedName>
        <fullName evidence="1">Uncharacterized protein</fullName>
    </submittedName>
</protein>
<keyword evidence="2" id="KW-1185">Reference proteome</keyword>
<proteinExistence type="predicted"/>
<sequence>MQKKYYSFAPERTLKHYHCMIQQIDLIWIAGENIIDTPVFPFLNDHAIKPRLINNDNSNKHYPV</sequence>
<dbReference type="AlphaFoldDB" id="A0A1H6F4M7"/>
<organism evidence="1 2">
    <name type="scientific">Candidatus Venteria ishoeyi</name>
    <dbReference type="NCBI Taxonomy" id="1899563"/>
    <lineage>
        <taxon>Bacteria</taxon>
        <taxon>Pseudomonadati</taxon>
        <taxon>Pseudomonadota</taxon>
        <taxon>Gammaproteobacteria</taxon>
        <taxon>Thiotrichales</taxon>
        <taxon>Thiotrichaceae</taxon>
        <taxon>Venteria</taxon>
    </lineage>
</organism>
<evidence type="ECO:0000313" key="2">
    <source>
        <dbReference type="Proteomes" id="UP000236724"/>
    </source>
</evidence>
<dbReference type="EMBL" id="FMSV02000159">
    <property type="protein sequence ID" value="SEH05118.1"/>
    <property type="molecule type" value="Genomic_DNA"/>
</dbReference>
<accession>A0A1H6F4M7</accession>
<gene>
    <name evidence="1" type="ORF">MBHS_00971</name>
</gene>
<reference evidence="1 2" key="1">
    <citation type="submission" date="2016-10" db="EMBL/GenBank/DDBJ databases">
        <authorList>
            <person name="de Groot N.N."/>
        </authorList>
    </citation>
    <scope>NUCLEOTIDE SEQUENCE [LARGE SCALE GENOMIC DNA]</scope>
    <source>
        <strain evidence="1">MBHS1</strain>
    </source>
</reference>
<name>A0A1H6F4M7_9GAMM</name>
<dbReference type="Proteomes" id="UP000236724">
    <property type="component" value="Unassembled WGS sequence"/>
</dbReference>
<evidence type="ECO:0000313" key="1">
    <source>
        <dbReference type="EMBL" id="SEH05118.1"/>
    </source>
</evidence>